<protein>
    <recommendedName>
        <fullName evidence="4">DUF2794 domain-containing protein</fullName>
    </recommendedName>
</protein>
<name>A0A918NGF3_9PROT</name>
<reference evidence="2 3" key="1">
    <citation type="journal article" date="2014" name="Int. J. Syst. Evol. Microbiol.">
        <title>Complete genome sequence of Corynebacterium casei LMG S-19264T (=DSM 44701T), isolated from a smear-ripened cheese.</title>
        <authorList>
            <consortium name="US DOE Joint Genome Institute (JGI-PGF)"/>
            <person name="Walter F."/>
            <person name="Albersmeier A."/>
            <person name="Kalinowski J."/>
            <person name="Ruckert C."/>
        </authorList>
    </citation>
    <scope>NUCLEOTIDE SEQUENCE [LARGE SCALE GENOMIC DNA]</scope>
    <source>
        <strain evidence="2 3">KCTC 23968</strain>
    </source>
</reference>
<dbReference type="Proteomes" id="UP000600865">
    <property type="component" value="Unassembled WGS sequence"/>
</dbReference>
<dbReference type="RefSeq" id="WP_189583448.1">
    <property type="nucleotide sequence ID" value="NZ_BMYV01000001.1"/>
</dbReference>
<accession>A0A918NGF3</accession>
<dbReference type="AlphaFoldDB" id="A0A918NGF3"/>
<dbReference type="Pfam" id="PF10984">
    <property type="entry name" value="DUF2794"/>
    <property type="match status" value="1"/>
</dbReference>
<feature type="region of interest" description="Disordered" evidence="1">
    <location>
        <begin position="1"/>
        <end position="20"/>
    </location>
</feature>
<gene>
    <name evidence="2" type="ORF">GCM10011309_14820</name>
</gene>
<sequence length="116" mass="13059">MSEVVPFPSSSSSPQKAPSQVAFDRKELSAILNVYGQMVSKGDWKDYAMDFLRDRAVFSVYRRASDHALYRIEKVPALRKKQGQFAVIAPGGLVLKRGHDLQAVLKVFDKARFRSV</sequence>
<dbReference type="InterPro" id="IPR021252">
    <property type="entry name" value="DUF2794"/>
</dbReference>
<evidence type="ECO:0008006" key="4">
    <source>
        <dbReference type="Google" id="ProtNLM"/>
    </source>
</evidence>
<evidence type="ECO:0000256" key="1">
    <source>
        <dbReference type="SAM" id="MobiDB-lite"/>
    </source>
</evidence>
<organism evidence="2 3">
    <name type="scientific">Litorimonas cladophorae</name>
    <dbReference type="NCBI Taxonomy" id="1220491"/>
    <lineage>
        <taxon>Bacteria</taxon>
        <taxon>Pseudomonadati</taxon>
        <taxon>Pseudomonadota</taxon>
        <taxon>Alphaproteobacteria</taxon>
        <taxon>Maricaulales</taxon>
        <taxon>Robiginitomaculaceae</taxon>
    </lineage>
</organism>
<proteinExistence type="predicted"/>
<evidence type="ECO:0000313" key="2">
    <source>
        <dbReference type="EMBL" id="GGX65599.1"/>
    </source>
</evidence>
<dbReference type="EMBL" id="BMYV01000001">
    <property type="protein sequence ID" value="GGX65599.1"/>
    <property type="molecule type" value="Genomic_DNA"/>
</dbReference>
<keyword evidence="3" id="KW-1185">Reference proteome</keyword>
<evidence type="ECO:0000313" key="3">
    <source>
        <dbReference type="Proteomes" id="UP000600865"/>
    </source>
</evidence>
<comment type="caution">
    <text evidence="2">The sequence shown here is derived from an EMBL/GenBank/DDBJ whole genome shotgun (WGS) entry which is preliminary data.</text>
</comment>